<evidence type="ECO:0000256" key="5">
    <source>
        <dbReference type="ARBA" id="ARBA00022692"/>
    </source>
</evidence>
<dbReference type="GO" id="GO:0005886">
    <property type="term" value="C:plasma membrane"/>
    <property type="evidence" value="ECO:0007669"/>
    <property type="project" value="UniProtKB-SubCell"/>
</dbReference>
<dbReference type="GO" id="GO:0009103">
    <property type="term" value="P:lipopolysaccharide biosynthetic process"/>
    <property type="evidence" value="ECO:0007669"/>
    <property type="project" value="UniProtKB-ARBA"/>
</dbReference>
<dbReference type="KEGG" id="sbae:DSM104329_05138"/>
<feature type="transmembrane region" description="Helical" evidence="8">
    <location>
        <begin position="182"/>
        <end position="211"/>
    </location>
</feature>
<dbReference type="AlphaFoldDB" id="A0A9E6Y325"/>
<feature type="transmembrane region" description="Helical" evidence="8">
    <location>
        <begin position="158"/>
        <end position="175"/>
    </location>
</feature>
<evidence type="ECO:0000256" key="8">
    <source>
        <dbReference type="SAM" id="Phobius"/>
    </source>
</evidence>
<evidence type="ECO:0000256" key="6">
    <source>
        <dbReference type="ARBA" id="ARBA00022989"/>
    </source>
</evidence>
<dbReference type="Proteomes" id="UP001162834">
    <property type="component" value="Chromosome"/>
</dbReference>
<feature type="transmembrane region" description="Helical" evidence="8">
    <location>
        <begin position="32"/>
        <end position="52"/>
    </location>
</feature>
<keyword evidence="4" id="KW-0808">Transferase</keyword>
<sequence length="586" mass="61306">MNVAAASAPAPVPGLPPEPSGVEALLLRIGRWGIGLLLALCVLLALIVPFHATDALVFGTWSRAIAVEHGWFFDALVGYPPYSRPLFYAPQGWIWAVVGSHEWIGRLLSLAFFVLLLWCVTKLARGQRLAPGAPLLACVLLLACPDVVQQAFAGQTDVPVAALIALAAVGLWCRAPGAASALLIAVASCAAVLAKPTALPALAGLALAHLIGSLPGLRGRALLGVVPIAAGTVVALIYDKVMAAHFDLAVNSFLGGTTASGDDNAVSRVGDAVSSFSESNGRIALILRAEWLGPYLRIVVLFALIYAVLRIVRLAHRPAALAAVAAAVFWYWLGPSILPGGLAPVSTAAGARIASILLIGPLLAVAWCPREWEPDRLWLGRLLVWGVPPLLAWGLFGILGDTRTLSPAWPALFLLMATVVAAGVSGLRVRGPLLAAAGVALLLGIAVADLRNLDALGARPDGSINSVRALRDLTPSTWFHPDRARVAADPQLGGLVNGIRAARRPGDRVVTNDGRLLFYFLTDADVLAPVPDCAQLRRYGVVALLTNVFGADEAAQLAKLRRCPGVRLTPVAATPGSYAVFRVTPA</sequence>
<dbReference type="InterPro" id="IPR050297">
    <property type="entry name" value="LipidA_mod_glycosyltrf_83"/>
</dbReference>
<name>A0A9E6Y325_9ACTN</name>
<gene>
    <name evidence="9" type="ORF">DSM104329_05138</name>
</gene>
<comment type="subcellular location">
    <subcellularLocation>
        <location evidence="1">Cell membrane</location>
        <topology evidence="1">Multi-pass membrane protein</topology>
    </subcellularLocation>
</comment>
<dbReference type="PANTHER" id="PTHR33908">
    <property type="entry name" value="MANNOSYLTRANSFERASE YKCB-RELATED"/>
    <property type="match status" value="1"/>
</dbReference>
<feature type="transmembrane region" description="Helical" evidence="8">
    <location>
        <begin position="315"/>
        <end position="333"/>
    </location>
</feature>
<dbReference type="PANTHER" id="PTHR33908:SF11">
    <property type="entry name" value="MEMBRANE PROTEIN"/>
    <property type="match status" value="1"/>
</dbReference>
<feature type="transmembrane region" description="Helical" evidence="8">
    <location>
        <begin position="345"/>
        <end position="366"/>
    </location>
</feature>
<evidence type="ECO:0000256" key="7">
    <source>
        <dbReference type="ARBA" id="ARBA00023136"/>
    </source>
</evidence>
<dbReference type="GO" id="GO:0016763">
    <property type="term" value="F:pentosyltransferase activity"/>
    <property type="evidence" value="ECO:0007669"/>
    <property type="project" value="TreeGrafter"/>
</dbReference>
<evidence type="ECO:0000313" key="9">
    <source>
        <dbReference type="EMBL" id="UGS38708.1"/>
    </source>
</evidence>
<keyword evidence="6 8" id="KW-1133">Transmembrane helix</keyword>
<feature type="transmembrane region" description="Helical" evidence="8">
    <location>
        <begin position="291"/>
        <end position="309"/>
    </location>
</feature>
<keyword evidence="7 8" id="KW-0472">Membrane</keyword>
<accession>A0A9E6Y325</accession>
<dbReference type="EMBL" id="CP087164">
    <property type="protein sequence ID" value="UGS38708.1"/>
    <property type="molecule type" value="Genomic_DNA"/>
</dbReference>
<keyword evidence="2" id="KW-1003">Cell membrane</keyword>
<evidence type="ECO:0000313" key="10">
    <source>
        <dbReference type="Proteomes" id="UP001162834"/>
    </source>
</evidence>
<evidence type="ECO:0000256" key="1">
    <source>
        <dbReference type="ARBA" id="ARBA00004651"/>
    </source>
</evidence>
<organism evidence="9 10">
    <name type="scientific">Capillimicrobium parvum</name>
    <dbReference type="NCBI Taxonomy" id="2884022"/>
    <lineage>
        <taxon>Bacteria</taxon>
        <taxon>Bacillati</taxon>
        <taxon>Actinomycetota</taxon>
        <taxon>Thermoleophilia</taxon>
        <taxon>Solirubrobacterales</taxon>
        <taxon>Capillimicrobiaceae</taxon>
        <taxon>Capillimicrobium</taxon>
    </lineage>
</organism>
<feature type="transmembrane region" description="Helical" evidence="8">
    <location>
        <begin position="408"/>
        <end position="427"/>
    </location>
</feature>
<keyword evidence="3" id="KW-0328">Glycosyltransferase</keyword>
<reference evidence="9" key="1">
    <citation type="journal article" date="2022" name="Int. J. Syst. Evol. Microbiol.">
        <title>Pseudomonas aegrilactucae sp. nov. and Pseudomonas morbosilactucae sp. nov., pathogens causing bacterial rot of lettuce in Japan.</title>
        <authorList>
            <person name="Sawada H."/>
            <person name="Fujikawa T."/>
            <person name="Satou M."/>
        </authorList>
    </citation>
    <scope>NUCLEOTIDE SEQUENCE</scope>
    <source>
        <strain evidence="9">0166_1</strain>
    </source>
</reference>
<feature type="transmembrane region" description="Helical" evidence="8">
    <location>
        <begin position="378"/>
        <end position="396"/>
    </location>
</feature>
<proteinExistence type="predicted"/>
<protein>
    <submittedName>
        <fullName evidence="9">Uncharacterized protein</fullName>
    </submittedName>
</protein>
<evidence type="ECO:0000256" key="3">
    <source>
        <dbReference type="ARBA" id="ARBA00022676"/>
    </source>
</evidence>
<evidence type="ECO:0000256" key="4">
    <source>
        <dbReference type="ARBA" id="ARBA00022679"/>
    </source>
</evidence>
<feature type="transmembrane region" description="Helical" evidence="8">
    <location>
        <begin position="217"/>
        <end position="238"/>
    </location>
</feature>
<dbReference type="RefSeq" id="WP_259312724.1">
    <property type="nucleotide sequence ID" value="NZ_CP087164.1"/>
</dbReference>
<keyword evidence="5 8" id="KW-0812">Transmembrane</keyword>
<feature type="transmembrane region" description="Helical" evidence="8">
    <location>
        <begin position="103"/>
        <end position="121"/>
    </location>
</feature>
<evidence type="ECO:0000256" key="2">
    <source>
        <dbReference type="ARBA" id="ARBA00022475"/>
    </source>
</evidence>
<keyword evidence="10" id="KW-1185">Reference proteome</keyword>
<feature type="transmembrane region" description="Helical" evidence="8">
    <location>
        <begin position="433"/>
        <end position="450"/>
    </location>
</feature>